<feature type="region of interest" description="Disordered" evidence="6">
    <location>
        <begin position="503"/>
        <end position="527"/>
    </location>
</feature>
<evidence type="ECO:0000256" key="3">
    <source>
        <dbReference type="ARBA" id="ARBA00022884"/>
    </source>
</evidence>
<keyword evidence="1 5" id="KW-0963">Cytoplasm</keyword>
<dbReference type="PANTHER" id="PTHR12399">
    <property type="entry name" value="EUKARYOTIC TRANSLATION INITIATION FACTOR 3 SUBUNIT 7"/>
    <property type="match status" value="1"/>
</dbReference>
<dbReference type="Proteomes" id="UP001344447">
    <property type="component" value="Unassembled WGS sequence"/>
</dbReference>
<dbReference type="GO" id="GO:0005852">
    <property type="term" value="C:eukaryotic translation initiation factor 3 complex"/>
    <property type="evidence" value="ECO:0007669"/>
    <property type="project" value="UniProtKB-UniRule"/>
</dbReference>
<protein>
    <recommendedName>
        <fullName evidence="5">Eukaryotic translation initiation factor 3 subunit D</fullName>
        <shortName evidence="5">eIF3d</shortName>
    </recommendedName>
    <alternativeName>
        <fullName evidence="5">Eukaryotic translation initiation factor 3 subunit 7</fullName>
    </alternativeName>
</protein>
<comment type="function">
    <text evidence="5">mRNA cap-binding component of the eukaryotic translation initiation factor 3 (eIF-3) complex, which is involved in protein synthesis of a specialized repertoire of mRNAs and, together with other initiation factors, stimulates binding of mRNA and methionyl-tRNAi to the 40S ribosome. The eIF-3 complex specifically targets and initiates translation of a subset of mRNAs involved in cell proliferation. In the eIF-3 complex, eif3d specifically recognizes and binds the 7-methylguanosine cap of a subset of mRNAs.</text>
</comment>
<evidence type="ECO:0000313" key="8">
    <source>
        <dbReference type="Proteomes" id="UP001344447"/>
    </source>
</evidence>
<evidence type="ECO:0000256" key="4">
    <source>
        <dbReference type="ARBA" id="ARBA00022917"/>
    </source>
</evidence>
<dbReference type="PANTHER" id="PTHR12399:SF0">
    <property type="entry name" value="EUKARYOTIC TRANSLATION INITIATION FACTOR 3 SUBUNIT D"/>
    <property type="match status" value="1"/>
</dbReference>
<dbReference type="EMBL" id="JAVFKY010000004">
    <property type="protein sequence ID" value="KAK5577047.1"/>
    <property type="molecule type" value="Genomic_DNA"/>
</dbReference>
<evidence type="ECO:0000256" key="1">
    <source>
        <dbReference type="ARBA" id="ARBA00022490"/>
    </source>
</evidence>
<dbReference type="PIRSF" id="PIRSF016281">
    <property type="entry name" value="EIF-3_zeta"/>
    <property type="match status" value="1"/>
</dbReference>
<dbReference type="AlphaFoldDB" id="A0AAN7TVN5"/>
<feature type="region of interest" description="Disordered" evidence="6">
    <location>
        <begin position="99"/>
        <end position="136"/>
    </location>
</feature>
<dbReference type="InterPro" id="IPR007783">
    <property type="entry name" value="eIF3d"/>
</dbReference>
<dbReference type="Pfam" id="PF05091">
    <property type="entry name" value="eIF-3_zeta"/>
    <property type="match status" value="1"/>
</dbReference>
<comment type="subcellular location">
    <subcellularLocation>
        <location evidence="5">Cytoplasm</location>
    </subcellularLocation>
</comment>
<keyword evidence="3" id="KW-0694">RNA-binding</keyword>
<comment type="domain">
    <text evidence="5">The RNA gate region regulates mRNA cap recognition to prevent promiscuous mRNA-binding before assembly of eif3d into the full eukaryotic translation initiation factor 3 (eIF-3) complex.</text>
</comment>
<keyword evidence="2 5" id="KW-0396">Initiation factor</keyword>
<name>A0AAN7TVN5_9MYCE</name>
<evidence type="ECO:0000313" key="7">
    <source>
        <dbReference type="EMBL" id="KAK5577047.1"/>
    </source>
</evidence>
<proteinExistence type="inferred from homology"/>
<keyword evidence="4 5" id="KW-0648">Protein biosynthesis</keyword>
<organism evidence="7 8">
    <name type="scientific">Dictyostelium firmibasis</name>
    <dbReference type="NCBI Taxonomy" id="79012"/>
    <lineage>
        <taxon>Eukaryota</taxon>
        <taxon>Amoebozoa</taxon>
        <taxon>Evosea</taxon>
        <taxon>Eumycetozoa</taxon>
        <taxon>Dictyostelia</taxon>
        <taxon>Dictyosteliales</taxon>
        <taxon>Dictyosteliaceae</taxon>
        <taxon>Dictyostelium</taxon>
    </lineage>
</organism>
<sequence>MSLELNTIKVNPTGWGPVGKLEKFTDIPYAPFSKGDKIGKCSDWNSNVRNYQRQNYGSNAFNPFTFKLEDDEDSFTLVDYTRAQNKLKNKGKTYQKQFYQQNKRGGSTAGGRGGRGGMRGGRFGGNNKYWTDRRQRNRESSIEIGSSWESKEEFDLSTFKQYTIEQLPEPETIGTYGQVKYYNKVYDRINAKNEKKLQKTDNSVPLIPTSDDKVIRSEYMNGNVYATDSILAVLMSAQKSIYSWDIVVQKVGSRLFFELRPGTSEQLTVNENVTAHHQDDKDPINTTSSLSQEATQVNVNYWQQVLSQNVEPFKFDNELPEGEEFENCVDVGYAYKKWDLGDDIVVLARTEIDGVVEGLPGQPPKFISIKAINEHDSNRFGIEFRKKLDSQRAAILATEIKNNSTKFAKWSIQSTLAGCEMLNLGFVSRDSVRDNTNHVILGTQFYPVADLNKQNGVDMKNCWGIFKHIAQTCMKLANGKYLLHRDPNRNVINLYSVPENAFDTIEEETQEEEEEEQSKGWVEESRE</sequence>
<reference evidence="7 8" key="1">
    <citation type="submission" date="2023-11" db="EMBL/GenBank/DDBJ databases">
        <title>Dfirmibasis_genome.</title>
        <authorList>
            <person name="Edelbroek B."/>
            <person name="Kjellin J."/>
            <person name="Jerlstrom-Hultqvist J."/>
            <person name="Soderbom F."/>
        </authorList>
    </citation>
    <scope>NUCLEOTIDE SEQUENCE [LARGE SCALE GENOMIC DNA]</scope>
    <source>
        <strain evidence="7 8">TNS-C-14</strain>
    </source>
</reference>
<accession>A0AAN7TVN5</accession>
<dbReference type="GO" id="GO:0003743">
    <property type="term" value="F:translation initiation factor activity"/>
    <property type="evidence" value="ECO:0007669"/>
    <property type="project" value="UniProtKB-UniRule"/>
</dbReference>
<keyword evidence="8" id="KW-1185">Reference proteome</keyword>
<gene>
    <name evidence="7" type="ORF">RB653_001984</name>
</gene>
<evidence type="ECO:0000256" key="6">
    <source>
        <dbReference type="SAM" id="MobiDB-lite"/>
    </source>
</evidence>
<dbReference type="GO" id="GO:0033290">
    <property type="term" value="C:eukaryotic 48S preinitiation complex"/>
    <property type="evidence" value="ECO:0007669"/>
    <property type="project" value="UniProtKB-UniRule"/>
</dbReference>
<dbReference type="GO" id="GO:0098808">
    <property type="term" value="F:mRNA cap binding"/>
    <property type="evidence" value="ECO:0007669"/>
    <property type="project" value="UniProtKB-UniRule"/>
</dbReference>
<feature type="compositionally biased region" description="Gly residues" evidence="6">
    <location>
        <begin position="107"/>
        <end position="124"/>
    </location>
</feature>
<dbReference type="GO" id="GO:0016282">
    <property type="term" value="C:eukaryotic 43S preinitiation complex"/>
    <property type="evidence" value="ECO:0007669"/>
    <property type="project" value="UniProtKB-UniRule"/>
</dbReference>
<comment type="caution">
    <text evidence="7">The sequence shown here is derived from an EMBL/GenBank/DDBJ whole genome shotgun (WGS) entry which is preliminary data.</text>
</comment>
<comment type="subunit">
    <text evidence="5">Component of the eukaryotic translation initiation factor 3 (eIF-3) complex.</text>
</comment>
<comment type="similarity">
    <text evidence="5">Belongs to the eIF-3 subunit D family.</text>
</comment>
<feature type="compositionally biased region" description="Basic and acidic residues" evidence="6">
    <location>
        <begin position="517"/>
        <end position="527"/>
    </location>
</feature>
<comment type="caution">
    <text evidence="5">Lacks conserved residue(s) required for the propagation of feature annotation.</text>
</comment>
<feature type="compositionally biased region" description="Acidic residues" evidence="6">
    <location>
        <begin position="504"/>
        <end position="516"/>
    </location>
</feature>
<dbReference type="GO" id="GO:0001732">
    <property type="term" value="P:formation of cytoplasmic translation initiation complex"/>
    <property type="evidence" value="ECO:0007669"/>
    <property type="project" value="UniProtKB-UniRule"/>
</dbReference>
<evidence type="ECO:0000256" key="2">
    <source>
        <dbReference type="ARBA" id="ARBA00022540"/>
    </source>
</evidence>
<dbReference type="HAMAP" id="MF_03003">
    <property type="entry name" value="eIF3d"/>
    <property type="match status" value="1"/>
</dbReference>
<evidence type="ECO:0000256" key="5">
    <source>
        <dbReference type="HAMAP-Rule" id="MF_03003"/>
    </source>
</evidence>
<dbReference type="GO" id="GO:0002191">
    <property type="term" value="P:cap-dependent translational initiation"/>
    <property type="evidence" value="ECO:0007669"/>
    <property type="project" value="UniProtKB-UniRule"/>
</dbReference>